<dbReference type="PANTHER" id="PTHR34461:SF2">
    <property type="entry name" value="EXPRESSED PROTEIN"/>
    <property type="match status" value="1"/>
</dbReference>
<reference evidence="2" key="1">
    <citation type="journal article" date="2019" name="Database">
        <title>The radish genome database (RadishGD): an integrated information resource for radish genomics.</title>
        <authorList>
            <person name="Yu H.J."/>
            <person name="Baek S."/>
            <person name="Lee Y.J."/>
            <person name="Cho A."/>
            <person name="Mun J.H."/>
        </authorList>
    </citation>
    <scope>NUCLEOTIDE SEQUENCE [LARGE SCALE GENOMIC DNA]</scope>
    <source>
        <strain evidence="2">cv. WK10039</strain>
    </source>
</reference>
<evidence type="ECO:0000313" key="5">
    <source>
        <dbReference type="RefSeq" id="XP_018488364.1"/>
    </source>
</evidence>
<feature type="compositionally biased region" description="Basic residues" evidence="1">
    <location>
        <begin position="145"/>
        <end position="158"/>
    </location>
</feature>
<dbReference type="RefSeq" id="XP_018488362.1">
    <property type="nucleotide sequence ID" value="XM_018632860.2"/>
</dbReference>
<dbReference type="GeneID" id="108859024"/>
<gene>
    <name evidence="3 4 5" type="primary">LOC108859024</name>
</gene>
<name>A0A6J0NU98_RAPSA</name>
<accession>A0A6J0NU98</accession>
<evidence type="ECO:0000313" key="3">
    <source>
        <dbReference type="RefSeq" id="XP_018488362.1"/>
    </source>
</evidence>
<feature type="region of interest" description="Disordered" evidence="1">
    <location>
        <begin position="136"/>
        <end position="167"/>
    </location>
</feature>
<sequence length="811" mass="90392">MVEVRSSTRLSSQLHCIRAIKDGSIEIVANVVASGKSKLKFKPLVDVYNRGNTEGEVPMVMSRVVRELEKDCEMTHGAEVDAENDTEDFDMTLEKVRKQCRENKRKRRGDTETVSLVKVKQESSLTLETEEEGCEVEEPLSSWSTKRRKKKKKERKTKCGSTSSPSAKKVDLPVLCDVKPEAFWDELVVSCPVTIDVNLENQTEDEGCDVEEPLSNWNTKRSKKKQELKTKCGSTSTLSAKKGDYPVLCDVKTEASWDDSYLVPEAMNIIATDPLLDFDKETESTSNKELVEEVMHDLAKDTRVILYCGPEANAPGMVATEEPITTKPVDKTVEHASEVFIDARKAPCYLVDTLALHNVLCSSASREEDVLEVTQNSESETIACVKHLSYTNTCLGSEEVKEDEESNDSKTNLDMITTGLEIMKINAPEILAGLDMTVTGLEIVKVDAPEMLATDTSDSLTMDYGNAELVWGNEDIAKDELPEATDILQLHVCCDSVDNLQSVPDDSTISGEKDHLPERLQQSSSSGNVVDEAGDQKSSQLFQAPPDEVKTAEESDSIQQQELHSRPGKLLSGRKTLSPNSQAKLCKAMEHTDSPEKMCKKSKGKLYFSSHNSHRILKAHGLDSIDRVEVVPNPKQPIRKANNNTRQTQYQRATNKFSRRVTQAAKQQPFSTGRTSLQGCTQKAIAFSQGQIRDFQYVAAKLTKELKSMRQITKRCLLAESNPSNMPECNLDEVKTLIGKAEKTEESSKKWLSMIERDCNRFCKLMGMVKEDSPDTENIVVQKEKKIKFADDAGGDLCHVKVFEVDLESES</sequence>
<dbReference type="KEGG" id="rsz:108859024"/>
<organism evidence="2 3">
    <name type="scientific">Raphanus sativus</name>
    <name type="common">Radish</name>
    <name type="synonym">Raphanus raphanistrum var. sativus</name>
    <dbReference type="NCBI Taxonomy" id="3726"/>
    <lineage>
        <taxon>Eukaryota</taxon>
        <taxon>Viridiplantae</taxon>
        <taxon>Streptophyta</taxon>
        <taxon>Embryophyta</taxon>
        <taxon>Tracheophyta</taxon>
        <taxon>Spermatophyta</taxon>
        <taxon>Magnoliopsida</taxon>
        <taxon>eudicotyledons</taxon>
        <taxon>Gunneridae</taxon>
        <taxon>Pentapetalae</taxon>
        <taxon>rosids</taxon>
        <taxon>malvids</taxon>
        <taxon>Brassicales</taxon>
        <taxon>Brassicaceae</taxon>
        <taxon>Brassiceae</taxon>
        <taxon>Raphanus</taxon>
    </lineage>
</organism>
<protein>
    <submittedName>
        <fullName evidence="3 4">Uncharacterized protein LOC108859024</fullName>
    </submittedName>
</protein>
<proteinExistence type="predicted"/>
<dbReference type="PANTHER" id="PTHR34461">
    <property type="entry name" value="EXPRESSED PROTEIN"/>
    <property type="match status" value="1"/>
</dbReference>
<dbReference type="Proteomes" id="UP000504610">
    <property type="component" value="Chromosome 5"/>
</dbReference>
<dbReference type="AlphaFoldDB" id="A0A6J0NU98"/>
<evidence type="ECO:0000256" key="1">
    <source>
        <dbReference type="SAM" id="MobiDB-lite"/>
    </source>
</evidence>
<feature type="region of interest" description="Disordered" evidence="1">
    <location>
        <begin position="503"/>
        <end position="578"/>
    </location>
</feature>
<evidence type="ECO:0000313" key="4">
    <source>
        <dbReference type="RefSeq" id="XP_018488363.1"/>
    </source>
</evidence>
<keyword evidence="2" id="KW-1185">Reference proteome</keyword>
<dbReference type="RefSeq" id="XP_018488363.1">
    <property type="nucleotide sequence ID" value="XM_018632861.2"/>
</dbReference>
<evidence type="ECO:0000313" key="2">
    <source>
        <dbReference type="Proteomes" id="UP000504610"/>
    </source>
</evidence>
<dbReference type="OrthoDB" id="775914at2759"/>
<dbReference type="RefSeq" id="XP_018488364.1">
    <property type="nucleotide sequence ID" value="XM_018632862.2"/>
</dbReference>
<reference evidence="3 4" key="2">
    <citation type="submission" date="2025-04" db="UniProtKB">
        <authorList>
            <consortium name="RefSeq"/>
        </authorList>
    </citation>
    <scope>IDENTIFICATION</scope>
    <source>
        <tissue evidence="3 4">Leaf</tissue>
    </source>
</reference>